<evidence type="ECO:0000256" key="2">
    <source>
        <dbReference type="ARBA" id="ARBA00023315"/>
    </source>
</evidence>
<evidence type="ECO:0000256" key="1">
    <source>
        <dbReference type="ARBA" id="ARBA00022679"/>
    </source>
</evidence>
<sequence>MAAFLGSSARPAPPVRRLERIGRAGCADAGRVRAQRSFLRVELPLIRWPNSSPSGREPSMSRQTWSVGPEHFATADAARLRLAYYAEVAGRYWGRPATEAEIARGLAEDPPDALAPPTGEFVVGRYGGEAACCGGLRLLDTGTAELTRVYVSPAARGTGGGGALLAALAEAARRLGAHRLVLDTRLDLVEARGLYVKHGFREIPAYGEPGPYSQIWYGKELGAPAPAAGAGRSTRPAPAPAPHPRDGQ</sequence>
<evidence type="ECO:0000259" key="4">
    <source>
        <dbReference type="PROSITE" id="PS51186"/>
    </source>
</evidence>
<dbReference type="EMBL" id="BAAAKV010000023">
    <property type="protein sequence ID" value="GAA1169884.1"/>
    <property type="molecule type" value="Genomic_DNA"/>
</dbReference>
<feature type="region of interest" description="Disordered" evidence="3">
    <location>
        <begin position="224"/>
        <end position="248"/>
    </location>
</feature>
<proteinExistence type="predicted"/>
<keyword evidence="2" id="KW-0012">Acyltransferase</keyword>
<dbReference type="Gene3D" id="3.40.630.30">
    <property type="match status" value="1"/>
</dbReference>
<protein>
    <recommendedName>
        <fullName evidence="4">N-acetyltransferase domain-containing protein</fullName>
    </recommendedName>
</protein>
<accession>A0ABN1UU99</accession>
<dbReference type="InterPro" id="IPR050832">
    <property type="entry name" value="Bact_Acetyltransf"/>
</dbReference>
<name>A0ABN1UU99_9ACTN</name>
<gene>
    <name evidence="5" type="ORF">GCM10009654_28980</name>
</gene>
<keyword evidence="6" id="KW-1185">Reference proteome</keyword>
<reference evidence="5 6" key="1">
    <citation type="journal article" date="2019" name="Int. J. Syst. Evol. Microbiol.">
        <title>The Global Catalogue of Microorganisms (GCM) 10K type strain sequencing project: providing services to taxonomists for standard genome sequencing and annotation.</title>
        <authorList>
            <consortium name="The Broad Institute Genomics Platform"/>
            <consortium name="The Broad Institute Genome Sequencing Center for Infectious Disease"/>
            <person name="Wu L."/>
            <person name="Ma J."/>
        </authorList>
    </citation>
    <scope>NUCLEOTIDE SEQUENCE [LARGE SCALE GENOMIC DNA]</scope>
    <source>
        <strain evidence="5 6">JCM 12696</strain>
    </source>
</reference>
<keyword evidence="1" id="KW-0808">Transferase</keyword>
<organism evidence="5 6">
    <name type="scientific">Streptomyces hebeiensis</name>
    <dbReference type="NCBI Taxonomy" id="229486"/>
    <lineage>
        <taxon>Bacteria</taxon>
        <taxon>Bacillati</taxon>
        <taxon>Actinomycetota</taxon>
        <taxon>Actinomycetes</taxon>
        <taxon>Kitasatosporales</taxon>
        <taxon>Streptomycetaceae</taxon>
        <taxon>Streptomyces</taxon>
    </lineage>
</organism>
<dbReference type="PROSITE" id="PS51186">
    <property type="entry name" value="GNAT"/>
    <property type="match status" value="1"/>
</dbReference>
<evidence type="ECO:0000313" key="6">
    <source>
        <dbReference type="Proteomes" id="UP001501371"/>
    </source>
</evidence>
<evidence type="ECO:0000313" key="5">
    <source>
        <dbReference type="EMBL" id="GAA1169884.1"/>
    </source>
</evidence>
<feature type="domain" description="N-acetyltransferase" evidence="4">
    <location>
        <begin position="72"/>
        <end position="222"/>
    </location>
</feature>
<dbReference type="InterPro" id="IPR000182">
    <property type="entry name" value="GNAT_dom"/>
</dbReference>
<evidence type="ECO:0000256" key="3">
    <source>
        <dbReference type="SAM" id="MobiDB-lite"/>
    </source>
</evidence>
<dbReference type="Proteomes" id="UP001501371">
    <property type="component" value="Unassembled WGS sequence"/>
</dbReference>
<dbReference type="PANTHER" id="PTHR43877">
    <property type="entry name" value="AMINOALKYLPHOSPHONATE N-ACETYLTRANSFERASE-RELATED-RELATED"/>
    <property type="match status" value="1"/>
</dbReference>
<comment type="caution">
    <text evidence="5">The sequence shown here is derived from an EMBL/GenBank/DDBJ whole genome shotgun (WGS) entry which is preliminary data.</text>
</comment>
<dbReference type="SUPFAM" id="SSF55729">
    <property type="entry name" value="Acyl-CoA N-acyltransferases (Nat)"/>
    <property type="match status" value="1"/>
</dbReference>
<dbReference type="Pfam" id="PF00583">
    <property type="entry name" value="Acetyltransf_1"/>
    <property type="match status" value="1"/>
</dbReference>
<dbReference type="PANTHER" id="PTHR43877:SF2">
    <property type="entry name" value="AMINOALKYLPHOSPHONATE N-ACETYLTRANSFERASE-RELATED"/>
    <property type="match status" value="1"/>
</dbReference>
<dbReference type="InterPro" id="IPR016181">
    <property type="entry name" value="Acyl_CoA_acyltransferase"/>
</dbReference>
<feature type="compositionally biased region" description="Low complexity" evidence="3">
    <location>
        <begin position="224"/>
        <end position="236"/>
    </location>
</feature>